<dbReference type="NCBIfam" id="TIGR01603">
    <property type="entry name" value="maj_tail_phi13"/>
    <property type="match status" value="1"/>
</dbReference>
<accession>A0A8S5MFC7</accession>
<sequence>MATIGLSKPFYAIYAASGETVSYTSGGILGKAVELSMELEGGDANILYADNGPAESATTFGGGTLTITTDDLLPEPAAAILGLTLKAVKEQDDVKEIVFGEGQSIPYVGFGVVVKKQQSGTSKWMGLVYPKVQFQNPGISATTQGESIEWQTKELTATILRDDTTEHNWCRYAIFDTETDAVSYIKSLLSITGGVSA</sequence>
<reference evidence="1" key="1">
    <citation type="journal article" date="2021" name="Proc. Natl. Acad. Sci. U.S.A.">
        <title>A Catalog of Tens of Thousands of Viruses from Human Metagenomes Reveals Hidden Associations with Chronic Diseases.</title>
        <authorList>
            <person name="Tisza M.J."/>
            <person name="Buck C.B."/>
        </authorList>
    </citation>
    <scope>NUCLEOTIDE SEQUENCE</scope>
    <source>
        <strain evidence="1">Ct1Zj2</strain>
    </source>
</reference>
<dbReference type="EMBL" id="BK014890">
    <property type="protein sequence ID" value="DAD80896.1"/>
    <property type="molecule type" value="Genomic_DNA"/>
</dbReference>
<protein>
    <submittedName>
        <fullName evidence="1">Tail tube protein</fullName>
    </submittedName>
</protein>
<proteinExistence type="predicted"/>
<dbReference type="InterPro" id="IPR006490">
    <property type="entry name" value="Maj_tail_phi13"/>
</dbReference>
<evidence type="ECO:0000313" key="1">
    <source>
        <dbReference type="EMBL" id="DAD80896.1"/>
    </source>
</evidence>
<name>A0A8S5MFC7_9CAUD</name>
<organism evidence="1">
    <name type="scientific">Siphoviridae sp. ct1Zj2</name>
    <dbReference type="NCBI Taxonomy" id="2826272"/>
    <lineage>
        <taxon>Viruses</taxon>
        <taxon>Duplodnaviria</taxon>
        <taxon>Heunggongvirae</taxon>
        <taxon>Uroviricota</taxon>
        <taxon>Caudoviricetes</taxon>
    </lineage>
</organism>